<evidence type="ECO:0000313" key="16">
    <source>
        <dbReference type="Proteomes" id="UP001595548"/>
    </source>
</evidence>
<comment type="similarity">
    <text evidence="12">Belongs to the DnaG primase family.</text>
</comment>
<dbReference type="CDD" id="cd03364">
    <property type="entry name" value="TOPRIM_DnaG_primases"/>
    <property type="match status" value="1"/>
</dbReference>
<dbReference type="SUPFAM" id="SSF117023">
    <property type="entry name" value="DNA primase DnaG, C-terminal domain"/>
    <property type="match status" value="1"/>
</dbReference>
<organism evidence="15 16">
    <name type="scientific">Gilvimarinus japonicus</name>
    <dbReference type="NCBI Taxonomy" id="1796469"/>
    <lineage>
        <taxon>Bacteria</taxon>
        <taxon>Pseudomonadati</taxon>
        <taxon>Pseudomonadota</taxon>
        <taxon>Gammaproteobacteria</taxon>
        <taxon>Cellvibrionales</taxon>
        <taxon>Cellvibrionaceae</taxon>
        <taxon>Gilvimarinus</taxon>
    </lineage>
</organism>
<dbReference type="RefSeq" id="WP_382418102.1">
    <property type="nucleotide sequence ID" value="NZ_AP031500.1"/>
</dbReference>
<dbReference type="InterPro" id="IPR019475">
    <property type="entry name" value="DNA_primase_DnaB-bd"/>
</dbReference>
<keyword evidence="5 12" id="KW-0235">DNA replication</keyword>
<keyword evidence="16" id="KW-1185">Reference proteome</keyword>
<proteinExistence type="inferred from homology"/>
<feature type="zinc finger region" description="CHC2-type" evidence="12">
    <location>
        <begin position="39"/>
        <end position="63"/>
    </location>
</feature>
<dbReference type="SMART" id="SM00400">
    <property type="entry name" value="ZnF_CHCC"/>
    <property type="match status" value="1"/>
</dbReference>
<dbReference type="PANTHER" id="PTHR30313">
    <property type="entry name" value="DNA PRIMASE"/>
    <property type="match status" value="1"/>
</dbReference>
<keyword evidence="7 12" id="KW-0863">Zinc-finger</keyword>
<keyword evidence="3 12" id="KW-0808">Transferase</keyword>
<dbReference type="HAMAP" id="MF_00974">
    <property type="entry name" value="DNA_primase_DnaG"/>
    <property type="match status" value="1"/>
</dbReference>
<name>A0ABV7HZJ5_9GAMM</name>
<accession>A0ABV7HZJ5</accession>
<dbReference type="SMART" id="SM00493">
    <property type="entry name" value="TOPRIM"/>
    <property type="match status" value="1"/>
</dbReference>
<dbReference type="InterPro" id="IPR013264">
    <property type="entry name" value="DNAG_N"/>
</dbReference>
<dbReference type="InterPro" id="IPR006295">
    <property type="entry name" value="DNA_primase_DnaG"/>
</dbReference>
<reference evidence="16" key="1">
    <citation type="journal article" date="2019" name="Int. J. Syst. Evol. Microbiol.">
        <title>The Global Catalogue of Microorganisms (GCM) 10K type strain sequencing project: providing services to taxonomists for standard genome sequencing and annotation.</title>
        <authorList>
            <consortium name="The Broad Institute Genomics Platform"/>
            <consortium name="The Broad Institute Genome Sequencing Center for Infectious Disease"/>
            <person name="Wu L."/>
            <person name="Ma J."/>
        </authorList>
    </citation>
    <scope>NUCLEOTIDE SEQUENCE [LARGE SCALE GENOMIC DNA]</scope>
    <source>
        <strain evidence="16">KCTC 52141</strain>
    </source>
</reference>
<dbReference type="SUPFAM" id="SSF56731">
    <property type="entry name" value="DNA primase core"/>
    <property type="match status" value="1"/>
</dbReference>
<dbReference type="Pfam" id="PF13155">
    <property type="entry name" value="Toprim_2"/>
    <property type="match status" value="1"/>
</dbReference>
<dbReference type="InterPro" id="IPR006171">
    <property type="entry name" value="TOPRIM_dom"/>
</dbReference>
<keyword evidence="9" id="KW-0460">Magnesium</keyword>
<keyword evidence="2 12" id="KW-0639">Primosome</keyword>
<dbReference type="InterPro" id="IPR030846">
    <property type="entry name" value="DnaG_bac"/>
</dbReference>
<evidence type="ECO:0000256" key="8">
    <source>
        <dbReference type="ARBA" id="ARBA00022833"/>
    </source>
</evidence>
<dbReference type="Pfam" id="PF01807">
    <property type="entry name" value="Zn_ribbon_DnaG"/>
    <property type="match status" value="1"/>
</dbReference>
<comment type="domain">
    <text evidence="12">Contains an N-terminal zinc-binding domain, a central core domain that contains the primase activity, and a C-terminal DnaB-binding domain.</text>
</comment>
<sequence length="697" mass="78582">MSRIPQSFIDELLDRVDIVEVVDHRVKLKKTGKNYSACCPFHDEKTPSFTVSPDKQFFYCFGCGASGNAVGFLMDYERTEFPQAVEQLAHLCGMEVPREEQKPETTRQERLRRRLYELLEKSNDFYQEQLRQHPGKTKAIEYLKNRGLDGHIARDYGIGYAPPGWDNLLKTLGTNGDDRDGLLKAGMLIQPEDSDRLYDRFRLRIMFPIRDTRGRVIGFGGRVLDDSKPKYLNSPETPVFHKGRELYGLHEARQAYRNLPRLLVVEGYMDVVALAQFGIRYGVATLGTACGEEHLERAFRYTSEVVFCFDGDSAGRRAATRALEASLPAMTDGRQVKFLFLPDGEDPDTLVRQIGPEKFENLIDMAVPLEDYLFDAAAEGINIRTMEGRAHLSKRAAPLLAKLPKGVFRELMFEALATRTGLNRATLEELVDTPEPLPSQQPSPQDRSPQPSPRTHSSQSPRREPHDQDSSLSTPDWDEQTEPPPAESEQWTPADYADFESLPVSAYDDAPPTDYTEQRDEPPGEPDTTGPETAIARNSQYLMPPHKKAIALLLAHPELAAEAPDHEQWLSQNNGELRQLGRLLKLLHERSHYQLSHILGHWRANYGPDDTEKLAAIAGHDMLRAAAHLSRPKDERSEVIEYDRSAAFAHSLDKARQQLQASARARALAKLSSSDAHKLSRAEKEALYAEALGQKLH</sequence>
<comment type="catalytic activity">
    <reaction evidence="12">
        <text>ssDNA + n NTP = ssDNA/pppN(pN)n-1 hybrid + (n-1) diphosphate.</text>
        <dbReference type="EC" id="2.7.7.101"/>
    </reaction>
</comment>
<dbReference type="InterPro" id="IPR016136">
    <property type="entry name" value="DNA_helicase_N/primase_C"/>
</dbReference>
<evidence type="ECO:0000256" key="6">
    <source>
        <dbReference type="ARBA" id="ARBA00022723"/>
    </source>
</evidence>
<feature type="region of interest" description="Disordered" evidence="13">
    <location>
        <begin position="432"/>
        <end position="532"/>
    </location>
</feature>
<evidence type="ECO:0000259" key="14">
    <source>
        <dbReference type="PROSITE" id="PS50880"/>
    </source>
</evidence>
<dbReference type="Gene3D" id="3.90.980.10">
    <property type="entry name" value="DNA primase, catalytic core, N-terminal domain"/>
    <property type="match status" value="1"/>
</dbReference>
<keyword evidence="1 12" id="KW-0240">DNA-directed RNA polymerase</keyword>
<dbReference type="Gene3D" id="1.10.860.10">
    <property type="entry name" value="DNAb Helicase, Chain A"/>
    <property type="match status" value="1"/>
</dbReference>
<comment type="caution">
    <text evidence="15">The sequence shown here is derived from an EMBL/GenBank/DDBJ whole genome shotgun (WGS) entry which is preliminary data.</text>
</comment>
<evidence type="ECO:0000256" key="12">
    <source>
        <dbReference type="HAMAP-Rule" id="MF_00974"/>
    </source>
</evidence>
<dbReference type="PROSITE" id="PS50880">
    <property type="entry name" value="TOPRIM"/>
    <property type="match status" value="1"/>
</dbReference>
<evidence type="ECO:0000256" key="3">
    <source>
        <dbReference type="ARBA" id="ARBA00022679"/>
    </source>
</evidence>
<dbReference type="Pfam" id="PF08278">
    <property type="entry name" value="DnaG_DnaB_bind"/>
    <property type="match status" value="1"/>
</dbReference>
<keyword evidence="10 12" id="KW-0238">DNA-binding</keyword>
<dbReference type="Proteomes" id="UP001595548">
    <property type="component" value="Unassembled WGS sequence"/>
</dbReference>
<evidence type="ECO:0000313" key="15">
    <source>
        <dbReference type="EMBL" id="MFC3156731.1"/>
    </source>
</evidence>
<dbReference type="PANTHER" id="PTHR30313:SF2">
    <property type="entry name" value="DNA PRIMASE"/>
    <property type="match status" value="1"/>
</dbReference>
<dbReference type="Pfam" id="PF08275">
    <property type="entry name" value="DNAG_N"/>
    <property type="match status" value="1"/>
</dbReference>
<dbReference type="SUPFAM" id="SSF57783">
    <property type="entry name" value="Zinc beta-ribbon"/>
    <property type="match status" value="1"/>
</dbReference>
<feature type="domain" description="Toprim" evidence="14">
    <location>
        <begin position="260"/>
        <end position="342"/>
    </location>
</feature>
<dbReference type="InterPro" id="IPR002694">
    <property type="entry name" value="Znf_CHC2"/>
</dbReference>
<evidence type="ECO:0000256" key="13">
    <source>
        <dbReference type="SAM" id="MobiDB-lite"/>
    </source>
</evidence>
<dbReference type="Pfam" id="PF10410">
    <property type="entry name" value="DnaB_bind"/>
    <property type="match status" value="1"/>
</dbReference>
<keyword evidence="11 12" id="KW-0804">Transcription</keyword>
<comment type="function">
    <text evidence="12">RNA polymerase that catalyzes the synthesis of short RNA molecules used as primers for DNA polymerase during DNA replication.</text>
</comment>
<evidence type="ECO:0000256" key="1">
    <source>
        <dbReference type="ARBA" id="ARBA00022478"/>
    </source>
</evidence>
<dbReference type="Gene3D" id="3.40.1360.10">
    <property type="match status" value="1"/>
</dbReference>
<dbReference type="InterPro" id="IPR034151">
    <property type="entry name" value="TOPRIM_DnaG_bac"/>
</dbReference>
<evidence type="ECO:0000256" key="5">
    <source>
        <dbReference type="ARBA" id="ARBA00022705"/>
    </source>
</evidence>
<dbReference type="EC" id="2.7.7.101" evidence="12"/>
<protein>
    <recommendedName>
        <fullName evidence="12">DNA primase</fullName>
        <ecNumber evidence="12">2.7.7.101</ecNumber>
    </recommendedName>
</protein>
<evidence type="ECO:0000256" key="9">
    <source>
        <dbReference type="ARBA" id="ARBA00022842"/>
    </source>
</evidence>
<dbReference type="InterPro" id="IPR013173">
    <property type="entry name" value="DNA_primase_DnaG_DnaB-bd_dom"/>
</dbReference>
<dbReference type="NCBIfam" id="TIGR01391">
    <property type="entry name" value="dnaG"/>
    <property type="match status" value="1"/>
</dbReference>
<comment type="cofactor">
    <cofactor evidence="12">
        <name>Zn(2+)</name>
        <dbReference type="ChEBI" id="CHEBI:29105"/>
    </cofactor>
    <text evidence="12">Binds 1 zinc ion per monomer.</text>
</comment>
<dbReference type="InterPro" id="IPR037068">
    <property type="entry name" value="DNA_primase_core_N_sf"/>
</dbReference>
<keyword evidence="8 12" id="KW-0862">Zinc</keyword>
<keyword evidence="6 12" id="KW-0479">Metal-binding</keyword>
<keyword evidence="4 12" id="KW-0548">Nucleotidyltransferase</keyword>
<evidence type="ECO:0000256" key="4">
    <source>
        <dbReference type="ARBA" id="ARBA00022695"/>
    </source>
</evidence>
<dbReference type="InterPro" id="IPR050219">
    <property type="entry name" value="DnaG_primase"/>
</dbReference>
<gene>
    <name evidence="12 15" type="primary">dnaG</name>
    <name evidence="15" type="ORF">ACFOEB_16090</name>
</gene>
<dbReference type="InterPro" id="IPR036977">
    <property type="entry name" value="DNA_primase_Znf_CHC2"/>
</dbReference>
<evidence type="ECO:0000256" key="7">
    <source>
        <dbReference type="ARBA" id="ARBA00022771"/>
    </source>
</evidence>
<evidence type="ECO:0000256" key="11">
    <source>
        <dbReference type="ARBA" id="ARBA00023163"/>
    </source>
</evidence>
<evidence type="ECO:0000256" key="2">
    <source>
        <dbReference type="ARBA" id="ARBA00022515"/>
    </source>
</evidence>
<dbReference type="EMBL" id="JBHRTL010000031">
    <property type="protein sequence ID" value="MFC3156731.1"/>
    <property type="molecule type" value="Genomic_DNA"/>
</dbReference>
<evidence type="ECO:0000256" key="10">
    <source>
        <dbReference type="ARBA" id="ARBA00023125"/>
    </source>
</evidence>
<dbReference type="Gene3D" id="1.20.50.20">
    <property type="entry name" value="DnaG, RNA polymerase domain, helical bundle"/>
    <property type="match status" value="1"/>
</dbReference>
<comment type="subunit">
    <text evidence="12">Monomer. Interacts with DnaB.</text>
</comment>
<dbReference type="Gene3D" id="3.90.580.10">
    <property type="entry name" value="Zinc finger, CHC2-type domain"/>
    <property type="match status" value="1"/>
</dbReference>